<organism evidence="1 2">
    <name type="scientific">Streptomyces pluripotens</name>
    <dbReference type="NCBI Taxonomy" id="1355015"/>
    <lineage>
        <taxon>Bacteria</taxon>
        <taxon>Bacillati</taxon>
        <taxon>Actinomycetota</taxon>
        <taxon>Actinomycetes</taxon>
        <taxon>Kitasatosporales</taxon>
        <taxon>Streptomycetaceae</taxon>
        <taxon>Streptomyces</taxon>
    </lineage>
</organism>
<accession>A0A221P8T6</accession>
<keyword evidence="2" id="KW-1185">Reference proteome</keyword>
<dbReference type="Proteomes" id="UP000031501">
    <property type="component" value="Chromosome"/>
</dbReference>
<protein>
    <submittedName>
        <fullName evidence="1">Uncharacterized protein</fullName>
    </submittedName>
</protein>
<evidence type="ECO:0000313" key="2">
    <source>
        <dbReference type="Proteomes" id="UP000031501"/>
    </source>
</evidence>
<sequence>MDALQVPTLAALGEDQTAGRTCVWGEEPLTLESAVDLGERVAEDGRWFPRACRNCTSLRAHRAMLDHGTHCPLCASAATAAHCTVGRGLYRLQRACRR</sequence>
<proteinExistence type="predicted"/>
<dbReference type="OrthoDB" id="4260134at2"/>
<reference evidence="1 2" key="1">
    <citation type="submission" date="2017-07" db="EMBL/GenBank/DDBJ databases">
        <title>Genome sequence of Streptomyces pluripotens MUSC 137T.</title>
        <authorList>
            <person name="Ser H.-L."/>
            <person name="Lee L.-H."/>
        </authorList>
    </citation>
    <scope>NUCLEOTIDE SEQUENCE [LARGE SCALE GENOMIC DNA]</scope>
    <source>
        <strain evidence="1 2">MUSC 137</strain>
    </source>
</reference>
<evidence type="ECO:0000313" key="1">
    <source>
        <dbReference type="EMBL" id="ASN28506.1"/>
    </source>
</evidence>
<dbReference type="STRING" id="1355015.LK06_017170"/>
<dbReference type="KEGG" id="splu:LK06_017170"/>
<name>A0A221P8T6_9ACTN</name>
<dbReference type="AlphaFoldDB" id="A0A221P8T6"/>
<gene>
    <name evidence="1" type="ORF">LK07_18325</name>
</gene>
<dbReference type="EMBL" id="CP022433">
    <property type="protein sequence ID" value="ASN28506.1"/>
    <property type="molecule type" value="Genomic_DNA"/>
</dbReference>